<gene>
    <name evidence="6" type="ORF">ENN26_07445</name>
</gene>
<evidence type="ECO:0000256" key="2">
    <source>
        <dbReference type="ARBA" id="ARBA00022840"/>
    </source>
</evidence>
<dbReference type="Gene3D" id="3.40.50.300">
    <property type="entry name" value="P-loop containing nucleotide triphosphate hydrolases"/>
    <property type="match status" value="2"/>
</dbReference>
<evidence type="ECO:0000259" key="5">
    <source>
        <dbReference type="PROSITE" id="PS51194"/>
    </source>
</evidence>
<feature type="coiled-coil region" evidence="3">
    <location>
        <begin position="880"/>
        <end position="943"/>
    </location>
</feature>
<proteinExistence type="predicted"/>
<dbReference type="EMBL" id="DSAY01000130">
    <property type="protein sequence ID" value="HDP15587.1"/>
    <property type="molecule type" value="Genomic_DNA"/>
</dbReference>
<keyword evidence="6" id="KW-0347">Helicase</keyword>
<dbReference type="Pfam" id="PF00270">
    <property type="entry name" value="DEAD"/>
    <property type="match status" value="1"/>
</dbReference>
<keyword evidence="1" id="KW-0547">Nucleotide-binding</keyword>
<accession>A0A7C1GB02</accession>
<dbReference type="GO" id="GO:0003676">
    <property type="term" value="F:nucleic acid binding"/>
    <property type="evidence" value="ECO:0007669"/>
    <property type="project" value="InterPro"/>
</dbReference>
<evidence type="ECO:0000313" key="6">
    <source>
        <dbReference type="EMBL" id="HDP15587.1"/>
    </source>
</evidence>
<dbReference type="AlphaFoldDB" id="A0A7C1GB02"/>
<reference evidence="6" key="1">
    <citation type="journal article" date="2020" name="mSystems">
        <title>Genome- and Community-Level Interaction Insights into Carbon Utilization and Element Cycling Functions of Hydrothermarchaeota in Hydrothermal Sediment.</title>
        <authorList>
            <person name="Zhou Z."/>
            <person name="Liu Y."/>
            <person name="Xu W."/>
            <person name="Pan J."/>
            <person name="Luo Z.H."/>
            <person name="Li M."/>
        </authorList>
    </citation>
    <scope>NUCLEOTIDE SEQUENCE [LARGE SCALE GENOMIC DNA]</scope>
    <source>
        <strain evidence="6">SpSt-116</strain>
    </source>
</reference>
<dbReference type="PROSITE" id="PS51192">
    <property type="entry name" value="HELICASE_ATP_BIND_1"/>
    <property type="match status" value="1"/>
</dbReference>
<organism evidence="6">
    <name type="scientific">Thermofilum adornatum</name>
    <dbReference type="NCBI Taxonomy" id="1365176"/>
    <lineage>
        <taxon>Archaea</taxon>
        <taxon>Thermoproteota</taxon>
        <taxon>Thermoprotei</taxon>
        <taxon>Thermofilales</taxon>
        <taxon>Thermofilaceae</taxon>
        <taxon>Thermofilum</taxon>
    </lineage>
</organism>
<keyword evidence="3" id="KW-0175">Coiled coil</keyword>
<protein>
    <submittedName>
        <fullName evidence="6">DEAD/DEAH box helicase</fullName>
    </submittedName>
</protein>
<evidence type="ECO:0000256" key="1">
    <source>
        <dbReference type="ARBA" id="ARBA00022741"/>
    </source>
</evidence>
<dbReference type="GO" id="GO:0043138">
    <property type="term" value="F:3'-5' DNA helicase activity"/>
    <property type="evidence" value="ECO:0007669"/>
    <property type="project" value="TreeGrafter"/>
</dbReference>
<dbReference type="SUPFAM" id="SSF52540">
    <property type="entry name" value="P-loop containing nucleoside triphosphate hydrolases"/>
    <property type="match status" value="1"/>
</dbReference>
<dbReference type="GO" id="GO:0005524">
    <property type="term" value="F:ATP binding"/>
    <property type="evidence" value="ECO:0007669"/>
    <property type="project" value="UniProtKB-KW"/>
</dbReference>
<dbReference type="PROSITE" id="PS51194">
    <property type="entry name" value="HELICASE_CTER"/>
    <property type="match status" value="1"/>
</dbReference>
<evidence type="ECO:0000256" key="3">
    <source>
        <dbReference type="SAM" id="Coils"/>
    </source>
</evidence>
<keyword evidence="6" id="KW-0378">Hydrolase</keyword>
<dbReference type="PANTHER" id="PTHR47957:SF3">
    <property type="entry name" value="ATP-DEPENDENT HELICASE HRQ1"/>
    <property type="match status" value="1"/>
</dbReference>
<dbReference type="InterPro" id="IPR027417">
    <property type="entry name" value="P-loop_NTPase"/>
</dbReference>
<keyword evidence="2" id="KW-0067">ATP-binding</keyword>
<dbReference type="SMART" id="SM00487">
    <property type="entry name" value="DEXDc"/>
    <property type="match status" value="1"/>
</dbReference>
<dbReference type="InterPro" id="IPR014001">
    <property type="entry name" value="Helicase_ATP-bd"/>
</dbReference>
<dbReference type="PANTHER" id="PTHR47957">
    <property type="entry name" value="ATP-DEPENDENT HELICASE HRQ1"/>
    <property type="match status" value="1"/>
</dbReference>
<feature type="domain" description="Helicase C-terminal" evidence="5">
    <location>
        <begin position="569"/>
        <end position="745"/>
    </location>
</feature>
<name>A0A7C1GB02_9CREN</name>
<dbReference type="InterPro" id="IPR011545">
    <property type="entry name" value="DEAD/DEAH_box_helicase_dom"/>
</dbReference>
<feature type="domain" description="Helicase ATP-binding" evidence="4">
    <location>
        <begin position="212"/>
        <end position="464"/>
    </location>
</feature>
<evidence type="ECO:0000259" key="4">
    <source>
        <dbReference type="PROSITE" id="PS51192"/>
    </source>
</evidence>
<comment type="caution">
    <text evidence="6">The sequence shown here is derived from an EMBL/GenBank/DDBJ whole genome shotgun (WGS) entry which is preliminary data.</text>
</comment>
<dbReference type="InterPro" id="IPR001650">
    <property type="entry name" value="Helicase_C-like"/>
</dbReference>
<sequence length="987" mass="111844">MGSKPPGGQLGNTVCDERDLKRLYHAIIIHEAKLLSGNQDATHLPCYVSADDQPLDKDADFCALRRTDYGLELEELKNIAKTVGVGDECLESLIQRGFLIPLRDDGGGTLYRSFHMDTLLRASDVRIQPAGGKMVLQSHFIVGEHIIDDFSQASLLPSPDGVDEEKEFYDTLNRKLGDKLAKIYIEILREYLAKRGTGGLTYFQLKSLKEIIASMKTRNVYVITAPAGAGKTEIFLFSILYKLLENLKHGVRSKILIVYPRKFLEIDQSERIVALLKILNEKLKEHSFNTEFSVALRDGDTELIEQEVEEAKEEKREYVEYRGIRCGQNGTLVIRLDREPVVVCKEGGSYTAYSFVKWTREDSKKADIIVTNLYTLFFRVIASNPSDLDVKDILVNNPVDLIVLDEAHEYEPATLGLLYCTIKVVNYVRELKKLDHLKLIISSATISNPEELAQKLTDEDPLILSYGEMIERDTRRIRELESDERIGLTTKLIILGVLSISPAYSWEIYTSQLAINFLFANQVLKSLGMDVKQAIIFLNNVKELNRVHVIIENSLQLGSPLDNAGLRGSWDEVLDPLRYRYSLRHYADLLKRNQSASREASEILQQVQKDGQLKEYLFPRLGKIFSGTPLDERLKIAKDIHEKNILVAIATSSLELGVDYPSVSIVANIGFTDSLPSIIQRFGRAGRKLKDTLNTTLALLIVRNNPLEYVRFFESRKNKSAILMVEGSLTGRVIEKLDPQARRVISVKVANDLDAVRKLCVLRAILTLEALAGKLDGLKPVKNENEECEILIKFREFIKKHGDALTKIFNNADQITKSLLEQELGFTSINDCRDYYKLISQLDNYAMFIENRIEQVAEIRRILDGILHKIQMTQLSGEKTSELEKKIRKWKDESNNILQEYQNLLQGITKSSLSSSQKLKVFMVRVDEKLNSLEKDLSGLCQEITTKDLHLITGLMEHNGVKETIKILRDISSVCYTITNSDGSFQG</sequence>
<dbReference type="GO" id="GO:0036297">
    <property type="term" value="P:interstrand cross-link repair"/>
    <property type="evidence" value="ECO:0007669"/>
    <property type="project" value="TreeGrafter"/>
</dbReference>
<dbReference type="Pfam" id="PF00271">
    <property type="entry name" value="Helicase_C"/>
    <property type="match status" value="1"/>
</dbReference>
<dbReference type="GO" id="GO:0006289">
    <property type="term" value="P:nucleotide-excision repair"/>
    <property type="evidence" value="ECO:0007669"/>
    <property type="project" value="TreeGrafter"/>
</dbReference>
<dbReference type="SMART" id="SM00490">
    <property type="entry name" value="HELICc"/>
    <property type="match status" value="1"/>
</dbReference>